<keyword evidence="2" id="KW-0472">Membrane</keyword>
<evidence type="ECO:0000313" key="4">
    <source>
        <dbReference type="Proteomes" id="UP000033647"/>
    </source>
</evidence>
<dbReference type="PANTHER" id="PTHR35041">
    <property type="entry name" value="MEDIATOR OF RNA POLYMERASE II TRANSCRIPTION SUBUNIT 1"/>
    <property type="match status" value="1"/>
</dbReference>
<evidence type="ECO:0000256" key="1">
    <source>
        <dbReference type="SAM" id="MobiDB-lite"/>
    </source>
</evidence>
<dbReference type="AlphaFoldDB" id="A0A0F4GN00"/>
<evidence type="ECO:0000256" key="2">
    <source>
        <dbReference type="SAM" id="Phobius"/>
    </source>
</evidence>
<feature type="transmembrane region" description="Helical" evidence="2">
    <location>
        <begin position="117"/>
        <end position="141"/>
    </location>
</feature>
<gene>
    <name evidence="3" type="ORF">TI39_contig391g00001</name>
</gene>
<keyword evidence="2" id="KW-0812">Transmembrane</keyword>
<accession>A0A0F4GN00</accession>
<feature type="transmembrane region" description="Helical" evidence="2">
    <location>
        <begin position="525"/>
        <end position="547"/>
    </location>
</feature>
<feature type="region of interest" description="Disordered" evidence="1">
    <location>
        <begin position="604"/>
        <end position="631"/>
    </location>
</feature>
<evidence type="ECO:0000313" key="3">
    <source>
        <dbReference type="EMBL" id="KJX98786.1"/>
    </source>
</evidence>
<comment type="caution">
    <text evidence="3">The sequence shown here is derived from an EMBL/GenBank/DDBJ whole genome shotgun (WGS) entry which is preliminary data.</text>
</comment>
<feature type="region of interest" description="Disordered" evidence="1">
    <location>
        <begin position="169"/>
        <end position="193"/>
    </location>
</feature>
<dbReference type="OrthoDB" id="3646843at2759"/>
<name>A0A0F4GN00_9PEZI</name>
<dbReference type="STRING" id="1047168.A0A0F4GN00"/>
<evidence type="ECO:0008006" key="5">
    <source>
        <dbReference type="Google" id="ProtNLM"/>
    </source>
</evidence>
<organism evidence="3 4">
    <name type="scientific">Zymoseptoria brevis</name>
    <dbReference type="NCBI Taxonomy" id="1047168"/>
    <lineage>
        <taxon>Eukaryota</taxon>
        <taxon>Fungi</taxon>
        <taxon>Dikarya</taxon>
        <taxon>Ascomycota</taxon>
        <taxon>Pezizomycotina</taxon>
        <taxon>Dothideomycetes</taxon>
        <taxon>Dothideomycetidae</taxon>
        <taxon>Mycosphaerellales</taxon>
        <taxon>Mycosphaerellaceae</taxon>
        <taxon>Zymoseptoria</taxon>
    </lineage>
</organism>
<feature type="compositionally biased region" description="Basic and acidic residues" evidence="1">
    <location>
        <begin position="613"/>
        <end position="631"/>
    </location>
</feature>
<sequence length="631" mass="68370">MSRRPRPHWLEPTILISSFLIGAVLSIAHHLLYASYRGTRSVGAPGSVESLRIVTIGNAFSALVRTSLIITVTTAYWQVFWSVVRHKLPIKTIDSLAGAINAVYELLSLKTLRASPLLVLLALAGWLIRVAVIFTPGTIVVGGNHTSEIMQSVFQYPNFTNADVFSLSGSGGSSGGPKPRNMGPPRASGTWAGPSTVLKRSSIPVAYRGLPSLPQPDLGLGSQIGFNYSSSYSLSFTGPTASCIDVKANDIMKNLTMAAGGCNSSWPLAAASCETVEAESSYGWAQWSVYHFISWTPGDGRNNTAVPYYNGSGLKPSRNLGALNDPIGPATLFLAFQSLEQPQSWSIINCSLQAASYEVRFDFQGDSQDLQVLSIEPKEFPLPTDSFVAGRFYGDEMFAFASPETRSAFAMMDIIGDLLVGTLHESAVEQEKKNMSDHTRILETKLAFTKEIYPIYRTYTSDHSADDVSLPFLKDAVEELVQNMTLALFAESTLLTNTTQQDGNMTDVTVTTFANVYFYNARRLLLAYGSALALALFAVLVGCYTIASTGLSYSHNFSTILRVAQDEDLNALIEEKDTKGQDPLPKYIGKAMFAAGGSEGDGMLRKRSGYAGPEHEALKGPGVDVRETPRL</sequence>
<keyword evidence="4" id="KW-1185">Reference proteome</keyword>
<dbReference type="EMBL" id="LAFY01000383">
    <property type="protein sequence ID" value="KJX98786.1"/>
    <property type="molecule type" value="Genomic_DNA"/>
</dbReference>
<feature type="transmembrane region" description="Helical" evidence="2">
    <location>
        <begin position="53"/>
        <end position="77"/>
    </location>
</feature>
<keyword evidence="2" id="KW-1133">Transmembrane helix</keyword>
<dbReference type="Proteomes" id="UP000033647">
    <property type="component" value="Unassembled WGS sequence"/>
</dbReference>
<feature type="transmembrane region" description="Helical" evidence="2">
    <location>
        <begin position="12"/>
        <end position="33"/>
    </location>
</feature>
<protein>
    <recommendedName>
        <fullName evidence="5">Formylmethionine deformylase-like protein</fullName>
    </recommendedName>
</protein>
<dbReference type="PANTHER" id="PTHR35041:SF6">
    <property type="entry name" value="FORMYLMETHIONINE DEFORMYLASE-LIKE PROTEIN-RELATED"/>
    <property type="match status" value="1"/>
</dbReference>
<proteinExistence type="predicted"/>
<reference evidence="3 4" key="1">
    <citation type="submission" date="2015-03" db="EMBL/GenBank/DDBJ databases">
        <title>RNA-seq based gene annotation and comparative genomics of four Zymoseptoria species reveal species-specific pathogenicity related genes and transposable element activity.</title>
        <authorList>
            <person name="Grandaubert J."/>
            <person name="Bhattacharyya A."/>
            <person name="Stukenbrock E.H."/>
        </authorList>
    </citation>
    <scope>NUCLEOTIDE SEQUENCE [LARGE SCALE GENOMIC DNA]</scope>
    <source>
        <strain evidence="3 4">Zb18110</strain>
    </source>
</reference>